<dbReference type="InterPro" id="IPR045518">
    <property type="entry name" value="2EXR"/>
</dbReference>
<protein>
    <recommendedName>
        <fullName evidence="2">2EXR domain-containing protein</fullName>
    </recommendedName>
</protein>
<keyword evidence="1" id="KW-1133">Transmembrane helix</keyword>
<dbReference type="Pfam" id="PF20150">
    <property type="entry name" value="2EXR"/>
    <property type="match status" value="1"/>
</dbReference>
<dbReference type="PANTHER" id="PTHR35910:SF6">
    <property type="entry name" value="2EXR DOMAIN-CONTAINING PROTEIN"/>
    <property type="match status" value="1"/>
</dbReference>
<feature type="domain" description="2EXR" evidence="2">
    <location>
        <begin position="108"/>
        <end position="206"/>
    </location>
</feature>
<feature type="transmembrane region" description="Helical" evidence="1">
    <location>
        <begin position="321"/>
        <end position="339"/>
    </location>
</feature>
<comment type="caution">
    <text evidence="3">The sequence shown here is derived from an EMBL/GenBank/DDBJ whole genome shotgun (WGS) entry which is preliminary data.</text>
</comment>
<dbReference type="PANTHER" id="PTHR35910">
    <property type="entry name" value="2EXR DOMAIN-CONTAINING PROTEIN"/>
    <property type="match status" value="1"/>
</dbReference>
<proteinExistence type="predicted"/>
<reference evidence="3" key="1">
    <citation type="submission" date="2021-07" db="EMBL/GenBank/DDBJ databases">
        <authorList>
            <person name="Durling M."/>
        </authorList>
    </citation>
    <scope>NUCLEOTIDE SEQUENCE</scope>
</reference>
<evidence type="ECO:0000313" key="3">
    <source>
        <dbReference type="EMBL" id="CAG8956858.1"/>
    </source>
</evidence>
<evidence type="ECO:0000313" key="4">
    <source>
        <dbReference type="Proteomes" id="UP000696280"/>
    </source>
</evidence>
<dbReference type="Proteomes" id="UP000696280">
    <property type="component" value="Unassembled WGS sequence"/>
</dbReference>
<name>A0A9N9PVM3_9HELO</name>
<keyword evidence="4" id="KW-1185">Reference proteome</keyword>
<dbReference type="AlphaFoldDB" id="A0A9N9PVM3"/>
<sequence length="383" mass="44611">MTALLKIYTEYDLLTSEHRSLFNFQPELSDNIRITNFLQTTDTRNLRDPSEAPGCDIRERSEQKPELHSSITNINEMENVPSLSKFIAYTRSSVSQDPLYAENFGAKFPRFSLLPLEIRFLIWEYARPAPRYIKLSCRECKSKSKWDRDPRGCCFAHPIYSRAPPPALLHVNSESRAVALRWYSLSFGWVVCGPPKVTYFDWERDGIFWDYDESHDVRGLMTIGQLNNVSKVRLKHIVFYGLDSKHIRSHFFTKASLLRLYTGLESSIEITVAPRGIVRGFIEQDDEDLKQESLRARAILFYGAVARYLTGIRNHYALRQIPLGLWSWVWVATIVFIIWDVRKVGRDVQCVRSSASCWRLEVRSELDKMSLSERRALWIHCVM</sequence>
<keyword evidence="1" id="KW-0472">Membrane</keyword>
<keyword evidence="1" id="KW-0812">Transmembrane</keyword>
<evidence type="ECO:0000259" key="2">
    <source>
        <dbReference type="Pfam" id="PF20150"/>
    </source>
</evidence>
<organism evidence="3 4">
    <name type="scientific">Hymenoscyphus fraxineus</name>
    <dbReference type="NCBI Taxonomy" id="746836"/>
    <lineage>
        <taxon>Eukaryota</taxon>
        <taxon>Fungi</taxon>
        <taxon>Dikarya</taxon>
        <taxon>Ascomycota</taxon>
        <taxon>Pezizomycotina</taxon>
        <taxon>Leotiomycetes</taxon>
        <taxon>Helotiales</taxon>
        <taxon>Helotiaceae</taxon>
        <taxon>Hymenoscyphus</taxon>
    </lineage>
</organism>
<evidence type="ECO:0000256" key="1">
    <source>
        <dbReference type="SAM" id="Phobius"/>
    </source>
</evidence>
<accession>A0A9N9PVM3</accession>
<gene>
    <name evidence="3" type="ORF">HYFRA_00012313</name>
</gene>
<dbReference type="EMBL" id="CAJVRL010000074">
    <property type="protein sequence ID" value="CAG8956858.1"/>
    <property type="molecule type" value="Genomic_DNA"/>
</dbReference>
<dbReference type="OrthoDB" id="3557569at2759"/>